<evidence type="ECO:0000256" key="1">
    <source>
        <dbReference type="ARBA" id="ARBA00034221"/>
    </source>
</evidence>
<keyword evidence="6" id="KW-1185">Reference proteome</keyword>
<dbReference type="Proteomes" id="UP000029507">
    <property type="component" value="Chromosome"/>
</dbReference>
<dbReference type="KEGG" id="pste:PSTEL_13530"/>
<dbReference type="RefSeq" id="WP_038695864.1">
    <property type="nucleotide sequence ID" value="NZ_CP009286.1"/>
</dbReference>
<dbReference type="PANTHER" id="PTHR42951">
    <property type="entry name" value="METALLO-BETA-LACTAMASE DOMAIN-CONTAINING"/>
    <property type="match status" value="1"/>
</dbReference>
<dbReference type="AlphaFoldDB" id="A0A089LSV2"/>
<dbReference type="PANTHER" id="PTHR42951:SF9">
    <property type="entry name" value="METAL-DEPENDENT HYDROLASE"/>
    <property type="match status" value="1"/>
</dbReference>
<comment type="catalytic activity">
    <reaction evidence="1">
        <text>3',5'-cyclic CMP + H2O = CMP + H(+)</text>
        <dbReference type="Rhea" id="RHEA:72675"/>
        <dbReference type="ChEBI" id="CHEBI:15377"/>
        <dbReference type="ChEBI" id="CHEBI:15378"/>
        <dbReference type="ChEBI" id="CHEBI:58003"/>
        <dbReference type="ChEBI" id="CHEBI:60377"/>
    </reaction>
    <physiologicalReaction direction="left-to-right" evidence="1">
        <dbReference type="Rhea" id="RHEA:72676"/>
    </physiologicalReaction>
</comment>
<evidence type="ECO:0000256" key="2">
    <source>
        <dbReference type="ARBA" id="ARBA00034301"/>
    </source>
</evidence>
<reference evidence="5 6" key="1">
    <citation type="submission" date="2014-08" db="EMBL/GenBank/DDBJ databases">
        <title>Comparative genomics of the Paenibacillus odorifer group.</title>
        <authorList>
            <person name="den Bakker H.C."/>
            <person name="Tsai Y.-C."/>
            <person name="Martin N."/>
            <person name="Korlach J."/>
            <person name="Wiedmann M."/>
        </authorList>
    </citation>
    <scope>NUCLEOTIDE SEQUENCE [LARGE SCALE GENOMIC DNA]</scope>
    <source>
        <strain evidence="5 6">DSM 14472</strain>
    </source>
</reference>
<organism evidence="5 6">
    <name type="scientific">Paenibacillus stellifer</name>
    <dbReference type="NCBI Taxonomy" id="169760"/>
    <lineage>
        <taxon>Bacteria</taxon>
        <taxon>Bacillati</taxon>
        <taxon>Bacillota</taxon>
        <taxon>Bacilli</taxon>
        <taxon>Bacillales</taxon>
        <taxon>Paenibacillaceae</taxon>
        <taxon>Paenibacillus</taxon>
    </lineage>
</organism>
<evidence type="ECO:0000259" key="4">
    <source>
        <dbReference type="SMART" id="SM00849"/>
    </source>
</evidence>
<protein>
    <recommendedName>
        <fullName evidence="4">Metallo-beta-lactamase domain-containing protein</fullName>
    </recommendedName>
</protein>
<dbReference type="SMART" id="SM00849">
    <property type="entry name" value="Lactamase_B"/>
    <property type="match status" value="1"/>
</dbReference>
<dbReference type="InterPro" id="IPR001279">
    <property type="entry name" value="Metallo-B-lactamas"/>
</dbReference>
<proteinExistence type="predicted"/>
<dbReference type="InterPro" id="IPR050855">
    <property type="entry name" value="NDM-1-like"/>
</dbReference>
<dbReference type="Pfam" id="PF00753">
    <property type="entry name" value="Lactamase_B"/>
    <property type="match status" value="1"/>
</dbReference>
<evidence type="ECO:0000313" key="5">
    <source>
        <dbReference type="EMBL" id="AIQ63957.1"/>
    </source>
</evidence>
<sequence>MRVTREGKLIQLTWMPRFFPVNCYMVEEERELTLIDAGMPFSLKGIIAFAEELGKPLTRIVLTHAHDDHVGAVDALKRLLPEAQLCISERDASLLRGDRSLRAGEPDTPIRGGVPKKIASLPDMLIQDGAEIGSLTALSTPGHTPGSMTFLDRRSGAVIAGDAFQTFRATAVSGITVPLFPFPSLATWSKEKALESAKRIRELNPALLAVGHGDMLKNPALLMDAAIAKAERQLKHN</sequence>
<dbReference type="OrthoDB" id="9802248at2"/>
<evidence type="ECO:0000313" key="6">
    <source>
        <dbReference type="Proteomes" id="UP000029507"/>
    </source>
</evidence>
<comment type="function">
    <text evidence="2">Counteracts the endogenous Pycsar antiviral defense system. Phosphodiesterase that enables metal-dependent hydrolysis of host cyclic nucleotide Pycsar defense signals such as cCMP and cUMP.</text>
</comment>
<dbReference type="CDD" id="cd07721">
    <property type="entry name" value="yflN-like_MBL-fold"/>
    <property type="match status" value="1"/>
</dbReference>
<comment type="catalytic activity">
    <reaction evidence="3">
        <text>3',5'-cyclic UMP + H2O = UMP + H(+)</text>
        <dbReference type="Rhea" id="RHEA:70575"/>
        <dbReference type="ChEBI" id="CHEBI:15377"/>
        <dbReference type="ChEBI" id="CHEBI:15378"/>
        <dbReference type="ChEBI" id="CHEBI:57865"/>
        <dbReference type="ChEBI" id="CHEBI:184387"/>
    </reaction>
    <physiologicalReaction direction="left-to-right" evidence="3">
        <dbReference type="Rhea" id="RHEA:70576"/>
    </physiologicalReaction>
</comment>
<dbReference type="InterPro" id="IPR036866">
    <property type="entry name" value="RibonucZ/Hydroxyglut_hydro"/>
</dbReference>
<dbReference type="EMBL" id="CP009286">
    <property type="protein sequence ID" value="AIQ63957.1"/>
    <property type="molecule type" value="Genomic_DNA"/>
</dbReference>
<dbReference type="HOGENOM" id="CLU_030571_2_4_9"/>
<gene>
    <name evidence="5" type="ORF">PSTEL_13530</name>
</gene>
<feature type="domain" description="Metallo-beta-lactamase" evidence="4">
    <location>
        <begin position="20"/>
        <end position="212"/>
    </location>
</feature>
<dbReference type="STRING" id="169760.PSTEL_13530"/>
<dbReference type="Gene3D" id="3.60.15.10">
    <property type="entry name" value="Ribonuclease Z/Hydroxyacylglutathione hydrolase-like"/>
    <property type="match status" value="1"/>
</dbReference>
<name>A0A089LSV2_9BACL</name>
<evidence type="ECO:0000256" key="3">
    <source>
        <dbReference type="ARBA" id="ARBA00048505"/>
    </source>
</evidence>
<dbReference type="SUPFAM" id="SSF56281">
    <property type="entry name" value="Metallo-hydrolase/oxidoreductase"/>
    <property type="match status" value="1"/>
</dbReference>
<accession>A0A089LSV2</accession>